<feature type="transmembrane region" description="Helical" evidence="1">
    <location>
        <begin position="288"/>
        <end position="306"/>
    </location>
</feature>
<evidence type="ECO:0000256" key="1">
    <source>
        <dbReference type="SAM" id="Phobius"/>
    </source>
</evidence>
<dbReference type="PANTHER" id="PTHR47555:SF2">
    <property type="entry name" value="N-ACETYLGLUCOSAMINYL TRANSFERASE COMPONENT FAMILY PROTEIN _ GPI1 FAMILY PROTEIN"/>
    <property type="match status" value="1"/>
</dbReference>
<feature type="transmembrane region" description="Helical" evidence="1">
    <location>
        <begin position="345"/>
        <end position="366"/>
    </location>
</feature>
<feature type="transmembrane region" description="Helical" evidence="1">
    <location>
        <begin position="472"/>
        <end position="497"/>
    </location>
</feature>
<organism evidence="2 3">
    <name type="scientific">Buddleja alternifolia</name>
    <dbReference type="NCBI Taxonomy" id="168488"/>
    <lineage>
        <taxon>Eukaryota</taxon>
        <taxon>Viridiplantae</taxon>
        <taxon>Streptophyta</taxon>
        <taxon>Embryophyta</taxon>
        <taxon>Tracheophyta</taxon>
        <taxon>Spermatophyta</taxon>
        <taxon>Magnoliopsida</taxon>
        <taxon>eudicotyledons</taxon>
        <taxon>Gunneridae</taxon>
        <taxon>Pentapetalae</taxon>
        <taxon>asterids</taxon>
        <taxon>lamiids</taxon>
        <taxon>Lamiales</taxon>
        <taxon>Scrophulariaceae</taxon>
        <taxon>Buddlejeae</taxon>
        <taxon>Buddleja</taxon>
    </lineage>
</organism>
<evidence type="ECO:0000313" key="2">
    <source>
        <dbReference type="EMBL" id="KAG8372039.1"/>
    </source>
</evidence>
<proteinExistence type="predicted"/>
<keyword evidence="3" id="KW-1185">Reference proteome</keyword>
<dbReference type="Proteomes" id="UP000826271">
    <property type="component" value="Unassembled WGS sequence"/>
</dbReference>
<keyword evidence="1" id="KW-1133">Transmembrane helix</keyword>
<keyword evidence="1" id="KW-0472">Membrane</keyword>
<sequence length="635" mass="71602">MRRRRKCRLWWPSDLTSQTPSKSTFLFGWFIFSSEDSLDIIVAFAFDDSKLSFTISHNSDLQEILQRTNKNMPALLQDKCKFSLLGYYEADFSGNSQLVRSRNDKNKHCNLTSNRRHLNKCTSNHGSPSCGCPKLDGLSEQFRLDALENMWIKLVYDLSETIDGQVDVFPKLDHIHWTGETMFHLDLHVIVYDTPSFGGHHYSLGIHDSSNLGTSCKTPKWFDDLHQTDPHLELETVICAINSANAAQMLFSGHAESGFQFHIVCMHRSCVEFAEKAAFHKHSMWSNVVVDVLLGSLIGIALWFMAEPACLWISGFAHDITNYWLRNGCVWLIGNPAGFKVNTELAGVLGMISLTAIQIWSALWGLMGSFFLYFTKGLALCGILFGLTAAAALVIDIISVVTMHVLTLHLFLSLLYSTQIQTVAALWRIFRGRKWNPLRHRLDSYDYTVEQHVVASLLFTPISLLLPTTSAFYIFFTILHTAVCFICIVVGFVISFVHATPYAKIFLWLKRKERFPSGIWFEVISCQNSETGAVSGSDSSPGTSSSNSTVLVSFLHSNYLKLGEVVWPHYRYIFSGFSRSSISSSAYGLLTGTSVSSALRTGLPPELPWIAIPWKEYWRLCHNAVYACRPDPYSH</sequence>
<feature type="transmembrane region" description="Helical" evidence="1">
    <location>
        <begin position="447"/>
        <end position="466"/>
    </location>
</feature>
<dbReference type="AlphaFoldDB" id="A0AAV6WPL5"/>
<dbReference type="InterPro" id="IPR007720">
    <property type="entry name" value="PigQ/GPI1"/>
</dbReference>
<dbReference type="PANTHER" id="PTHR47555">
    <property type="entry name" value="N-ACETYLGLUCOSAMINYL TRANSFERASE COMPONENT FAMILY PROTEIN / GPI1 FAMILY PROTEIN"/>
    <property type="match status" value="1"/>
</dbReference>
<gene>
    <name evidence="2" type="ORF">BUALT_Bualt12G0025200</name>
</gene>
<dbReference type="EMBL" id="WHWC01000012">
    <property type="protein sequence ID" value="KAG8372039.1"/>
    <property type="molecule type" value="Genomic_DNA"/>
</dbReference>
<dbReference type="Pfam" id="PF05024">
    <property type="entry name" value="Gpi1"/>
    <property type="match status" value="1"/>
</dbReference>
<evidence type="ECO:0008006" key="4">
    <source>
        <dbReference type="Google" id="ProtNLM"/>
    </source>
</evidence>
<evidence type="ECO:0000313" key="3">
    <source>
        <dbReference type="Proteomes" id="UP000826271"/>
    </source>
</evidence>
<keyword evidence="1" id="KW-0812">Transmembrane</keyword>
<protein>
    <recommendedName>
        <fullName evidence="4">N-acetylglucosaminyl transferase component</fullName>
    </recommendedName>
</protein>
<dbReference type="GO" id="GO:0006506">
    <property type="term" value="P:GPI anchor biosynthetic process"/>
    <property type="evidence" value="ECO:0007669"/>
    <property type="project" value="InterPro"/>
</dbReference>
<accession>A0AAV6WPL5</accession>
<comment type="caution">
    <text evidence="2">The sequence shown here is derived from an EMBL/GenBank/DDBJ whole genome shotgun (WGS) entry which is preliminary data.</text>
</comment>
<name>A0AAV6WPL5_9LAMI</name>
<feature type="transmembrane region" description="Helical" evidence="1">
    <location>
        <begin position="406"/>
        <end position="427"/>
    </location>
</feature>
<reference evidence="2" key="1">
    <citation type="submission" date="2019-10" db="EMBL/GenBank/DDBJ databases">
        <authorList>
            <person name="Zhang R."/>
            <person name="Pan Y."/>
            <person name="Wang J."/>
            <person name="Ma R."/>
            <person name="Yu S."/>
        </authorList>
    </citation>
    <scope>NUCLEOTIDE SEQUENCE</scope>
    <source>
        <strain evidence="2">LA-IB0</strain>
        <tissue evidence="2">Leaf</tissue>
    </source>
</reference>
<feature type="transmembrane region" description="Helical" evidence="1">
    <location>
        <begin position="378"/>
        <end position="400"/>
    </location>
</feature>
<dbReference type="GO" id="GO:0016020">
    <property type="term" value="C:membrane"/>
    <property type="evidence" value="ECO:0007669"/>
    <property type="project" value="InterPro"/>
</dbReference>